<dbReference type="AlphaFoldDB" id="A0A1M5XJA0"/>
<dbReference type="InterPro" id="IPR001478">
    <property type="entry name" value="PDZ"/>
</dbReference>
<proteinExistence type="inferred from homology"/>
<evidence type="ECO:0000256" key="5">
    <source>
        <dbReference type="ARBA" id="ARBA00022692"/>
    </source>
</evidence>
<dbReference type="Pfam" id="PF17820">
    <property type="entry name" value="PDZ_6"/>
    <property type="match status" value="1"/>
</dbReference>
<dbReference type="PANTHER" id="PTHR42837">
    <property type="entry name" value="REGULATOR OF SIGMA-E PROTEASE RSEP"/>
    <property type="match status" value="1"/>
</dbReference>
<dbReference type="InterPro" id="IPR008915">
    <property type="entry name" value="Peptidase_M50"/>
</dbReference>
<dbReference type="InterPro" id="IPR036034">
    <property type="entry name" value="PDZ_sf"/>
</dbReference>
<evidence type="ECO:0000256" key="10">
    <source>
        <dbReference type="ARBA" id="ARBA00023136"/>
    </source>
</evidence>
<evidence type="ECO:0000256" key="7">
    <source>
        <dbReference type="ARBA" id="ARBA00022833"/>
    </source>
</evidence>
<sequence length="338" mass="37955">MTTALSAIFVFMLVIVVHEFGHFITAKMVGIKVHEFSIGMGPKLFHKKGEETDYYLRAFPIGGYVRMEGEDESSDDPRSFNKKPAWARILVVAAGAIMNFILAIVVFTIVAYNTGTPTTVIDEVIKDSPAYEVGIKTGDKIIRINNIETKNWKSIVKEISNSDSKKDMNITVIRNSKNVDFVLRPKYDEESKKVIIGIVPKSEKSFISSVKNGFETTGTVLGLMFQFLRMLFRGQVKSDDLSGPIGVIYTVGEAAKYGFINVLYLLGFISVNLGFFNLLPIPALDGSRILFLLIELFRGKPMNPEKEGFVHFIGFVLLLALMVFVTYSDIVRFQLFRR</sequence>
<reference evidence="13 14" key="1">
    <citation type="submission" date="2016-11" db="EMBL/GenBank/DDBJ databases">
        <authorList>
            <person name="Jaros S."/>
            <person name="Januszkiewicz K."/>
            <person name="Wedrychowicz H."/>
        </authorList>
    </citation>
    <scope>NUCLEOTIDE SEQUENCE [LARGE SCALE GENOMIC DNA]</scope>
    <source>
        <strain evidence="13 14">DSM 13106</strain>
    </source>
</reference>
<keyword evidence="11" id="KW-0479">Metal-binding</keyword>
<feature type="domain" description="PDZ" evidence="12">
    <location>
        <begin position="120"/>
        <end position="174"/>
    </location>
</feature>
<feature type="transmembrane region" description="Helical" evidence="11">
    <location>
        <begin position="309"/>
        <end position="328"/>
    </location>
</feature>
<dbReference type="RefSeq" id="WP_084604213.1">
    <property type="nucleotide sequence ID" value="NZ_FQXR01000007.1"/>
</dbReference>
<keyword evidence="7 11" id="KW-0862">Zinc</keyword>
<dbReference type="STRING" id="1123281.SAMN02745180_01689"/>
<evidence type="ECO:0000256" key="6">
    <source>
        <dbReference type="ARBA" id="ARBA00022801"/>
    </source>
</evidence>
<keyword evidence="10 11" id="KW-0472">Membrane</keyword>
<gene>
    <name evidence="13" type="ORF">SAMN02745180_01689</name>
</gene>
<dbReference type="SMART" id="SM00228">
    <property type="entry name" value="PDZ"/>
    <property type="match status" value="1"/>
</dbReference>
<dbReference type="InterPro" id="IPR041489">
    <property type="entry name" value="PDZ_6"/>
</dbReference>
<accession>A0A1M5XJA0</accession>
<dbReference type="SUPFAM" id="SSF50156">
    <property type="entry name" value="PDZ domain-like"/>
    <property type="match status" value="1"/>
</dbReference>
<dbReference type="NCBIfam" id="TIGR00054">
    <property type="entry name" value="RIP metalloprotease RseP"/>
    <property type="match status" value="1"/>
</dbReference>
<comment type="cofactor">
    <cofactor evidence="1 11">
        <name>Zn(2+)</name>
        <dbReference type="ChEBI" id="CHEBI:29105"/>
    </cofactor>
</comment>
<dbReference type="GO" id="GO:0016020">
    <property type="term" value="C:membrane"/>
    <property type="evidence" value="ECO:0007669"/>
    <property type="project" value="UniProtKB-SubCell"/>
</dbReference>
<evidence type="ECO:0000256" key="3">
    <source>
        <dbReference type="ARBA" id="ARBA00007931"/>
    </source>
</evidence>
<keyword evidence="5 11" id="KW-0812">Transmembrane</keyword>
<evidence type="ECO:0000256" key="9">
    <source>
        <dbReference type="ARBA" id="ARBA00023049"/>
    </source>
</evidence>
<evidence type="ECO:0000256" key="4">
    <source>
        <dbReference type="ARBA" id="ARBA00022670"/>
    </source>
</evidence>
<dbReference type="EC" id="3.4.24.-" evidence="11"/>
<feature type="transmembrane region" description="Helical" evidence="11">
    <location>
        <begin position="89"/>
        <end position="112"/>
    </location>
</feature>
<keyword evidence="8 11" id="KW-1133">Transmembrane helix</keyword>
<dbReference type="PANTHER" id="PTHR42837:SF2">
    <property type="entry name" value="MEMBRANE METALLOPROTEASE ARASP2, CHLOROPLASTIC-RELATED"/>
    <property type="match status" value="1"/>
</dbReference>
<dbReference type="GO" id="GO:0004222">
    <property type="term" value="F:metalloendopeptidase activity"/>
    <property type="evidence" value="ECO:0007669"/>
    <property type="project" value="InterPro"/>
</dbReference>
<evidence type="ECO:0000313" key="13">
    <source>
        <dbReference type="EMBL" id="SHH99836.1"/>
    </source>
</evidence>
<dbReference type="GO" id="GO:0006508">
    <property type="term" value="P:proteolysis"/>
    <property type="evidence" value="ECO:0007669"/>
    <property type="project" value="UniProtKB-KW"/>
</dbReference>
<dbReference type="Gene3D" id="2.30.42.10">
    <property type="match status" value="1"/>
</dbReference>
<keyword evidence="14" id="KW-1185">Reference proteome</keyword>
<organism evidence="13 14">
    <name type="scientific">Sporanaerobacter acetigenes DSM 13106</name>
    <dbReference type="NCBI Taxonomy" id="1123281"/>
    <lineage>
        <taxon>Bacteria</taxon>
        <taxon>Bacillati</taxon>
        <taxon>Bacillota</taxon>
        <taxon>Tissierellia</taxon>
        <taxon>Tissierellales</taxon>
        <taxon>Sporanaerobacteraceae</taxon>
        <taxon>Sporanaerobacter</taxon>
    </lineage>
</organism>
<keyword evidence="6 11" id="KW-0378">Hydrolase</keyword>
<evidence type="ECO:0000256" key="1">
    <source>
        <dbReference type="ARBA" id="ARBA00001947"/>
    </source>
</evidence>
<dbReference type="GO" id="GO:0046872">
    <property type="term" value="F:metal ion binding"/>
    <property type="evidence" value="ECO:0007669"/>
    <property type="project" value="UniProtKB-KW"/>
</dbReference>
<evidence type="ECO:0000256" key="2">
    <source>
        <dbReference type="ARBA" id="ARBA00004141"/>
    </source>
</evidence>
<dbReference type="PROSITE" id="PS50106">
    <property type="entry name" value="PDZ"/>
    <property type="match status" value="1"/>
</dbReference>
<dbReference type="EMBL" id="FQXR01000007">
    <property type="protein sequence ID" value="SHH99836.1"/>
    <property type="molecule type" value="Genomic_DNA"/>
</dbReference>
<evidence type="ECO:0000259" key="12">
    <source>
        <dbReference type="PROSITE" id="PS50106"/>
    </source>
</evidence>
<dbReference type="Proteomes" id="UP000184389">
    <property type="component" value="Unassembled WGS sequence"/>
</dbReference>
<protein>
    <recommendedName>
        <fullName evidence="11">Zinc metalloprotease</fullName>
        <ecNumber evidence="11">3.4.24.-</ecNumber>
    </recommendedName>
</protein>
<dbReference type="CDD" id="cd06163">
    <property type="entry name" value="S2P-M50_PDZ_RseP-like"/>
    <property type="match status" value="1"/>
</dbReference>
<evidence type="ECO:0000256" key="8">
    <source>
        <dbReference type="ARBA" id="ARBA00022989"/>
    </source>
</evidence>
<comment type="similarity">
    <text evidence="3 11">Belongs to the peptidase M50B family.</text>
</comment>
<keyword evidence="9 11" id="KW-0482">Metalloprotease</keyword>
<dbReference type="CDD" id="cd23081">
    <property type="entry name" value="cpPDZ_EcRseP-like"/>
    <property type="match status" value="1"/>
</dbReference>
<feature type="transmembrane region" description="Helical" evidence="11">
    <location>
        <begin position="262"/>
        <end position="283"/>
    </location>
</feature>
<name>A0A1M5XJA0_9FIRM</name>
<dbReference type="OrthoDB" id="9782003at2"/>
<dbReference type="Pfam" id="PF02163">
    <property type="entry name" value="Peptidase_M50"/>
    <property type="match status" value="1"/>
</dbReference>
<dbReference type="InterPro" id="IPR004387">
    <property type="entry name" value="Pept_M50_Zn"/>
</dbReference>
<keyword evidence="4 13" id="KW-0645">Protease</keyword>
<feature type="transmembrane region" description="Helical" evidence="11">
    <location>
        <begin position="6"/>
        <end position="24"/>
    </location>
</feature>
<comment type="subcellular location">
    <subcellularLocation>
        <location evidence="2">Membrane</location>
        <topology evidence="2">Multi-pass membrane protein</topology>
    </subcellularLocation>
</comment>
<evidence type="ECO:0000256" key="11">
    <source>
        <dbReference type="RuleBase" id="RU362031"/>
    </source>
</evidence>
<evidence type="ECO:0000313" key="14">
    <source>
        <dbReference type="Proteomes" id="UP000184389"/>
    </source>
</evidence>